<dbReference type="InterPro" id="IPR057173">
    <property type="entry name" value="DUF7851"/>
</dbReference>
<feature type="region of interest" description="Disordered" evidence="1">
    <location>
        <begin position="489"/>
        <end position="531"/>
    </location>
</feature>
<dbReference type="Proteomes" id="UP000266723">
    <property type="component" value="Unassembled WGS sequence"/>
</dbReference>
<feature type="compositionally biased region" description="Basic residues" evidence="1">
    <location>
        <begin position="519"/>
        <end position="531"/>
    </location>
</feature>
<feature type="compositionally biased region" description="Basic residues" evidence="1">
    <location>
        <begin position="316"/>
        <end position="327"/>
    </location>
</feature>
<feature type="compositionally biased region" description="Basic and acidic residues" evidence="1">
    <location>
        <begin position="465"/>
        <end position="476"/>
    </location>
</feature>
<feature type="region of interest" description="Disordered" evidence="1">
    <location>
        <begin position="115"/>
        <end position="212"/>
    </location>
</feature>
<gene>
    <name evidence="3" type="ORF">DY000_02056273</name>
</gene>
<protein>
    <recommendedName>
        <fullName evidence="2">DUF7851 domain-containing protein</fullName>
    </recommendedName>
</protein>
<dbReference type="Pfam" id="PF25236">
    <property type="entry name" value="DUF7851"/>
    <property type="match status" value="1"/>
</dbReference>
<feature type="compositionally biased region" description="Basic and acidic residues" evidence="1">
    <location>
        <begin position="177"/>
        <end position="197"/>
    </location>
</feature>
<feature type="region of interest" description="Disordered" evidence="1">
    <location>
        <begin position="465"/>
        <end position="484"/>
    </location>
</feature>
<dbReference type="EMBL" id="QGKV02002055">
    <property type="protein sequence ID" value="KAF3497675.1"/>
    <property type="molecule type" value="Genomic_DNA"/>
</dbReference>
<feature type="region of interest" description="Disordered" evidence="1">
    <location>
        <begin position="313"/>
        <end position="336"/>
    </location>
</feature>
<organism evidence="3 4">
    <name type="scientific">Brassica cretica</name>
    <name type="common">Mustard</name>
    <dbReference type="NCBI Taxonomy" id="69181"/>
    <lineage>
        <taxon>Eukaryota</taxon>
        <taxon>Viridiplantae</taxon>
        <taxon>Streptophyta</taxon>
        <taxon>Embryophyta</taxon>
        <taxon>Tracheophyta</taxon>
        <taxon>Spermatophyta</taxon>
        <taxon>Magnoliopsida</taxon>
        <taxon>eudicotyledons</taxon>
        <taxon>Gunneridae</taxon>
        <taxon>Pentapetalae</taxon>
        <taxon>rosids</taxon>
        <taxon>malvids</taxon>
        <taxon>Brassicales</taxon>
        <taxon>Brassicaceae</taxon>
        <taxon>Brassiceae</taxon>
        <taxon>Brassica</taxon>
    </lineage>
</organism>
<evidence type="ECO:0000259" key="2">
    <source>
        <dbReference type="Pfam" id="PF25236"/>
    </source>
</evidence>
<feature type="compositionally biased region" description="Basic and acidic residues" evidence="1">
    <location>
        <begin position="154"/>
        <end position="168"/>
    </location>
</feature>
<name>A0ABQ7AJ87_BRACR</name>
<evidence type="ECO:0000256" key="1">
    <source>
        <dbReference type="SAM" id="MobiDB-lite"/>
    </source>
</evidence>
<keyword evidence="4" id="KW-1185">Reference proteome</keyword>
<feature type="domain" description="DUF7851" evidence="2">
    <location>
        <begin position="21"/>
        <end position="56"/>
    </location>
</feature>
<feature type="compositionally biased region" description="Basic and acidic residues" evidence="1">
    <location>
        <begin position="489"/>
        <end position="505"/>
    </location>
</feature>
<accession>A0ABQ7AJ87</accession>
<evidence type="ECO:0000313" key="4">
    <source>
        <dbReference type="Proteomes" id="UP000266723"/>
    </source>
</evidence>
<reference evidence="3 4" key="1">
    <citation type="journal article" date="2020" name="BMC Genomics">
        <title>Intraspecific diversification of the crop wild relative Brassica cretica Lam. using demographic model selection.</title>
        <authorList>
            <person name="Kioukis A."/>
            <person name="Michalopoulou V.A."/>
            <person name="Briers L."/>
            <person name="Pirintsos S."/>
            <person name="Studholme D.J."/>
            <person name="Pavlidis P."/>
            <person name="Sarris P.F."/>
        </authorList>
    </citation>
    <scope>NUCLEOTIDE SEQUENCE [LARGE SCALE GENOMIC DNA]</scope>
    <source>
        <strain evidence="4">cv. PFS-1207/04</strain>
    </source>
</reference>
<proteinExistence type="predicted"/>
<feature type="compositionally biased region" description="Basic and acidic residues" evidence="1">
    <location>
        <begin position="131"/>
        <end position="147"/>
    </location>
</feature>
<comment type="caution">
    <text evidence="3">The sequence shown here is derived from an EMBL/GenBank/DDBJ whole genome shotgun (WGS) entry which is preliminary data.</text>
</comment>
<sequence>MICDTEVRIKRRSGRTLGPSFETVKKNIRLGCLTFYVYAVRNAGSEGFAAAEDLKEGSRRYAFLVGVDNTAHGIKESAEEGDITTLGAGSVKVDNGEYATTLDLSESMDQYMEPAPHGHQDVLNNSTEVHPSNRTDQTDRAVYRIDPRLSGMEFRLEPRSDDRTDRTRACLSRPSRQSKDNSRARLSLGREEPEDIHGFSPGGPSGQSRRSPYRYRRASIRNAIAFSDHIQHPAKVILPDLGLIKWYQSHFGWMFGLLKKSKPQQDVYFPFKTVNKETKGRDKTSSMMMRSGSEVVIVPSPKPREATLLAEEKPSLRTKQRNQRKGQNRFDDDEKWVRSGDRPFTKAKRSNCDVFYQNELQIYVNLEKMLHKAIHAIRQLKKKGNTNTSPAPKQHNLKRDLRTNLFEGGNDVPQSMDQYMEPAPHGHQDVLNNSTKVHPSNCTDQTDRAVYRIDPRLSGMEFRLEPRSDDRTDRTRARLSRPFRYSKDNSRARFSLGREEPEDIHGFSPGGPSGQSRRSPYRYRRASIRFG</sequence>
<evidence type="ECO:0000313" key="3">
    <source>
        <dbReference type="EMBL" id="KAF3497675.1"/>
    </source>
</evidence>